<organism evidence="1">
    <name type="scientific">Octopus bimaculoides</name>
    <name type="common">California two-spotted octopus</name>
    <dbReference type="NCBI Taxonomy" id="37653"/>
    <lineage>
        <taxon>Eukaryota</taxon>
        <taxon>Metazoa</taxon>
        <taxon>Spiralia</taxon>
        <taxon>Lophotrochozoa</taxon>
        <taxon>Mollusca</taxon>
        <taxon>Cephalopoda</taxon>
        <taxon>Coleoidea</taxon>
        <taxon>Octopodiformes</taxon>
        <taxon>Octopoda</taxon>
        <taxon>Incirrata</taxon>
        <taxon>Octopodidae</taxon>
        <taxon>Octopus</taxon>
    </lineage>
</organism>
<proteinExistence type="predicted"/>
<accession>A0A0L8IHH5</accession>
<dbReference type="AlphaFoldDB" id="A0A0L8IHH5"/>
<evidence type="ECO:0000313" key="1">
    <source>
        <dbReference type="EMBL" id="KOG00469.1"/>
    </source>
</evidence>
<reference evidence="1" key="1">
    <citation type="submission" date="2015-07" db="EMBL/GenBank/DDBJ databases">
        <title>MeaNS - Measles Nucleotide Surveillance Program.</title>
        <authorList>
            <person name="Tran T."/>
            <person name="Druce J."/>
        </authorList>
    </citation>
    <scope>NUCLEOTIDE SEQUENCE</scope>
    <source>
        <strain evidence="1">UCB-OBI-ISO-001</strain>
        <tissue evidence="1">Gonad</tissue>
    </source>
</reference>
<gene>
    <name evidence="1" type="ORF">OCBIM_22002757mg</name>
</gene>
<name>A0A0L8IHH5_OCTBM</name>
<sequence>MTHVSHSLALDYKHLHKILRNHRENHDSISKYHGPMLRKDILDVEIFEDQLLHVAQHSKCDRDELMLLMVMSCCYQDLETYIVTLCFAQGSKGYEDEMMFPGPNVIEQVLENLLTG</sequence>
<protein>
    <submittedName>
        <fullName evidence="1">Uncharacterized protein</fullName>
    </submittedName>
</protein>
<dbReference type="EMBL" id="KQ415795">
    <property type="protein sequence ID" value="KOG00469.1"/>
    <property type="molecule type" value="Genomic_DNA"/>
</dbReference>